<organism evidence="3 4">
    <name type="scientific">Exophiala dermatitidis</name>
    <name type="common">Black yeast-like fungus</name>
    <name type="synonym">Wangiella dermatitidis</name>
    <dbReference type="NCBI Taxonomy" id="5970"/>
    <lineage>
        <taxon>Eukaryota</taxon>
        <taxon>Fungi</taxon>
        <taxon>Dikarya</taxon>
        <taxon>Ascomycota</taxon>
        <taxon>Pezizomycotina</taxon>
        <taxon>Eurotiomycetes</taxon>
        <taxon>Chaetothyriomycetidae</taxon>
        <taxon>Chaetothyriales</taxon>
        <taxon>Herpotrichiellaceae</taxon>
        <taxon>Exophiala</taxon>
    </lineage>
</organism>
<dbReference type="EMBL" id="JAJGCB010000002">
    <property type="protein sequence ID" value="KAJ8995078.1"/>
    <property type="molecule type" value="Genomic_DNA"/>
</dbReference>
<gene>
    <name evidence="3" type="ORF">HRR80_001771</name>
</gene>
<accession>A0AAN6F1G9</accession>
<name>A0AAN6F1G9_EXODE</name>
<dbReference type="AlphaFoldDB" id="A0AAN6F1G9"/>
<keyword evidence="1" id="KW-0472">Membrane</keyword>
<sequence length="176" mass="18202">MLPLAIYPIPFIVLLVGLFLGGTLVHAQLPGTCTINCAADHPVMSPCKGGETGYALDVCLCSRFKASDDPFITCIQQCPWEEQVSFAGTLPSMCNRVLFPYIDTTDGLAPPRENDEPAAGQPIDKAVDATATATGSSSQSTTSKSDATSLSSSAVLSACLDGLVGAIVVGAFLALM</sequence>
<evidence type="ECO:0000313" key="4">
    <source>
        <dbReference type="Proteomes" id="UP001161757"/>
    </source>
</evidence>
<comment type="caution">
    <text evidence="3">The sequence shown here is derived from an EMBL/GenBank/DDBJ whole genome shotgun (WGS) entry which is preliminary data.</text>
</comment>
<reference evidence="3" key="1">
    <citation type="submission" date="2023-01" db="EMBL/GenBank/DDBJ databases">
        <title>Exophiala dermititidis isolated from Cystic Fibrosis Patient.</title>
        <authorList>
            <person name="Kurbessoian T."/>
            <person name="Crocker A."/>
            <person name="Murante D."/>
            <person name="Hogan D.A."/>
            <person name="Stajich J.E."/>
        </authorList>
    </citation>
    <scope>NUCLEOTIDE SEQUENCE</scope>
    <source>
        <strain evidence="3">Ex8</strain>
    </source>
</reference>
<dbReference type="Proteomes" id="UP001161757">
    <property type="component" value="Unassembled WGS sequence"/>
</dbReference>
<feature type="chain" id="PRO_5042826016" description="Extracellular membrane protein CFEM domain-containing protein" evidence="2">
    <location>
        <begin position="28"/>
        <end position="176"/>
    </location>
</feature>
<feature type="transmembrane region" description="Helical" evidence="1">
    <location>
        <begin position="154"/>
        <end position="175"/>
    </location>
</feature>
<keyword evidence="1" id="KW-1133">Transmembrane helix</keyword>
<evidence type="ECO:0000256" key="1">
    <source>
        <dbReference type="SAM" id="Phobius"/>
    </source>
</evidence>
<proteinExistence type="predicted"/>
<protein>
    <recommendedName>
        <fullName evidence="5">Extracellular membrane protein CFEM domain-containing protein</fullName>
    </recommendedName>
</protein>
<evidence type="ECO:0008006" key="5">
    <source>
        <dbReference type="Google" id="ProtNLM"/>
    </source>
</evidence>
<feature type="signal peptide" evidence="2">
    <location>
        <begin position="1"/>
        <end position="27"/>
    </location>
</feature>
<keyword evidence="2" id="KW-0732">Signal</keyword>
<keyword evidence="1" id="KW-0812">Transmembrane</keyword>
<evidence type="ECO:0000256" key="2">
    <source>
        <dbReference type="SAM" id="SignalP"/>
    </source>
</evidence>
<evidence type="ECO:0000313" key="3">
    <source>
        <dbReference type="EMBL" id="KAJ8995078.1"/>
    </source>
</evidence>